<dbReference type="EMBL" id="HBUE01156409">
    <property type="protein sequence ID" value="CAG6507962.1"/>
    <property type="molecule type" value="Transcribed_RNA"/>
</dbReference>
<protein>
    <submittedName>
        <fullName evidence="1">(northern house mosquito) hypothetical protein</fullName>
    </submittedName>
</protein>
<evidence type="ECO:0000313" key="1">
    <source>
        <dbReference type="EMBL" id="CAG6507962.1"/>
    </source>
</evidence>
<name>A0A8D8D920_CULPI</name>
<dbReference type="AlphaFoldDB" id="A0A8D8D920"/>
<dbReference type="EMBL" id="HBUE01054057">
    <property type="protein sequence ID" value="CAG6465672.1"/>
    <property type="molecule type" value="Transcribed_RNA"/>
</dbReference>
<dbReference type="EMBL" id="HBUE01261510">
    <property type="protein sequence ID" value="CAG6559310.1"/>
    <property type="molecule type" value="Transcribed_RNA"/>
</dbReference>
<proteinExistence type="predicted"/>
<sequence>MRRQIHQRPENRRHKLVILRVRGQPDSGVQTRDVTVQHAVCHRQKFLQIVRADQRPNRVPLLARLPQQGAHRRTDPGNGLELAQRLTWSEITVNLDSNY</sequence>
<reference evidence="1" key="1">
    <citation type="submission" date="2021-05" db="EMBL/GenBank/DDBJ databases">
        <authorList>
            <person name="Alioto T."/>
            <person name="Alioto T."/>
            <person name="Gomez Garrido J."/>
        </authorList>
    </citation>
    <scope>NUCLEOTIDE SEQUENCE</scope>
</reference>
<organism evidence="1">
    <name type="scientific">Culex pipiens</name>
    <name type="common">House mosquito</name>
    <dbReference type="NCBI Taxonomy" id="7175"/>
    <lineage>
        <taxon>Eukaryota</taxon>
        <taxon>Metazoa</taxon>
        <taxon>Ecdysozoa</taxon>
        <taxon>Arthropoda</taxon>
        <taxon>Hexapoda</taxon>
        <taxon>Insecta</taxon>
        <taxon>Pterygota</taxon>
        <taxon>Neoptera</taxon>
        <taxon>Endopterygota</taxon>
        <taxon>Diptera</taxon>
        <taxon>Nematocera</taxon>
        <taxon>Culicoidea</taxon>
        <taxon>Culicidae</taxon>
        <taxon>Culicinae</taxon>
        <taxon>Culicini</taxon>
        <taxon>Culex</taxon>
        <taxon>Culex</taxon>
    </lineage>
</organism>
<accession>A0A8D8D920</accession>